<dbReference type="KEGG" id="aeh:Mlg_2383"/>
<evidence type="ECO:0000256" key="10">
    <source>
        <dbReference type="ARBA" id="ARBA00030772"/>
    </source>
</evidence>
<name>Q0A614_ALKEH</name>
<dbReference type="RefSeq" id="WP_011630116.1">
    <property type="nucleotide sequence ID" value="NC_008340.1"/>
</dbReference>
<reference evidence="12" key="1">
    <citation type="submission" date="2006-08" db="EMBL/GenBank/DDBJ databases">
        <title>Complete sequence of Alkalilimnicola ehrilichei MLHE-1.</title>
        <authorList>
            <person name="Copeland A."/>
            <person name="Lucas S."/>
            <person name="Lapidus A."/>
            <person name="Barry K."/>
            <person name="Detter J.C."/>
            <person name="Glavina del Rio T."/>
            <person name="Hammon N."/>
            <person name="Israni S."/>
            <person name="Dalin E."/>
            <person name="Tice H."/>
            <person name="Pitluck S."/>
            <person name="Sims D."/>
            <person name="Brettin T."/>
            <person name="Bruce D."/>
            <person name="Han C."/>
            <person name="Tapia R."/>
            <person name="Gilna P."/>
            <person name="Schmutz J."/>
            <person name="Larimer F."/>
            <person name="Land M."/>
            <person name="Hauser L."/>
            <person name="Kyrpides N."/>
            <person name="Mikhailova N."/>
            <person name="Oremland R.S."/>
            <person name="Hoeft S.E."/>
            <person name="Switzer-Blum J."/>
            <person name="Kulp T."/>
            <person name="King G."/>
            <person name="Tabita R."/>
            <person name="Witte B."/>
            <person name="Santini J.M."/>
            <person name="Basu P."/>
            <person name="Hollibaugh J.T."/>
            <person name="Xie G."/>
            <person name="Stolz J.F."/>
            <person name="Richardson P."/>
        </authorList>
    </citation>
    <scope>NUCLEOTIDE SEQUENCE [LARGE SCALE GENOMIC DNA]</scope>
    <source>
        <strain evidence="12">ATCC BAA-1101 / DSM 17681 / MLHE-1</strain>
    </source>
</reference>
<keyword evidence="7" id="KW-0812">Transmembrane</keyword>
<keyword evidence="6" id="KW-0997">Cell inner membrane</keyword>
<evidence type="ECO:0000256" key="1">
    <source>
        <dbReference type="ARBA" id="ARBA00004533"/>
    </source>
</evidence>
<dbReference type="OrthoDB" id="6706905at2"/>
<evidence type="ECO:0000256" key="6">
    <source>
        <dbReference type="ARBA" id="ARBA00022519"/>
    </source>
</evidence>
<evidence type="ECO:0000256" key="5">
    <source>
        <dbReference type="ARBA" id="ARBA00022475"/>
    </source>
</evidence>
<dbReference type="Pfam" id="PF01203">
    <property type="entry name" value="T2SSN"/>
    <property type="match status" value="1"/>
</dbReference>
<evidence type="ECO:0000313" key="11">
    <source>
        <dbReference type="EMBL" id="ABI57723.1"/>
    </source>
</evidence>
<evidence type="ECO:0000256" key="9">
    <source>
        <dbReference type="ARBA" id="ARBA00023136"/>
    </source>
</evidence>
<evidence type="ECO:0000313" key="12">
    <source>
        <dbReference type="Proteomes" id="UP000001962"/>
    </source>
</evidence>
<dbReference type="GO" id="GO:0015627">
    <property type="term" value="C:type II protein secretion system complex"/>
    <property type="evidence" value="ECO:0007669"/>
    <property type="project" value="InterPro"/>
</dbReference>
<sequence>MRRWLLGYTGWFLLALLAWGAFLIGYWPAGAALALGERQGWLPPEAGWAGASGSVWSGTLEQPAWQHYEAQRLSWTVQPGGLLRGQADLRFHLREAGADIEGRALVAPDGGVELRDVRLRLEAARLRHWVGDAAMGPVALDGTFRGRLDAARLEPDGRVASLDGRLLWHAAAVQAPMALPLGDLSGNFTGADGQLEGQLQDHGGPLRLDARVSVDPALRWRLEGRVGHSEQAPGELRQALGMLGRPDGDGLYPIRLEGRFTP</sequence>
<dbReference type="AlphaFoldDB" id="Q0A614"/>
<dbReference type="GO" id="GO:0015628">
    <property type="term" value="P:protein secretion by the type II secretion system"/>
    <property type="evidence" value="ECO:0007669"/>
    <property type="project" value="InterPro"/>
</dbReference>
<comment type="similarity">
    <text evidence="2">Belongs to the GSP N family.</text>
</comment>
<dbReference type="InterPro" id="IPR022792">
    <property type="entry name" value="T2SS_protein-GspN"/>
</dbReference>
<keyword evidence="12" id="KW-1185">Reference proteome</keyword>
<proteinExistence type="inferred from homology"/>
<evidence type="ECO:0000256" key="4">
    <source>
        <dbReference type="ARBA" id="ARBA00022448"/>
    </source>
</evidence>
<gene>
    <name evidence="11" type="ordered locus">Mlg_2383</name>
</gene>
<comment type="subcellular location">
    <subcellularLocation>
        <location evidence="1">Cell inner membrane</location>
    </subcellularLocation>
</comment>
<evidence type="ECO:0000256" key="8">
    <source>
        <dbReference type="ARBA" id="ARBA00022927"/>
    </source>
</evidence>
<keyword evidence="5" id="KW-1003">Cell membrane</keyword>
<dbReference type="Proteomes" id="UP000001962">
    <property type="component" value="Chromosome"/>
</dbReference>
<evidence type="ECO:0000256" key="2">
    <source>
        <dbReference type="ARBA" id="ARBA00007208"/>
    </source>
</evidence>
<protein>
    <recommendedName>
        <fullName evidence="3">Type II secretion system protein N</fullName>
    </recommendedName>
    <alternativeName>
        <fullName evidence="10">General secretion pathway protein N</fullName>
    </alternativeName>
</protein>
<dbReference type="EMBL" id="CP000453">
    <property type="protein sequence ID" value="ABI57723.1"/>
    <property type="molecule type" value="Genomic_DNA"/>
</dbReference>
<evidence type="ECO:0000256" key="3">
    <source>
        <dbReference type="ARBA" id="ARBA00021563"/>
    </source>
</evidence>
<accession>Q0A614</accession>
<dbReference type="HOGENOM" id="CLU_092754_0_0_6"/>
<evidence type="ECO:0000256" key="7">
    <source>
        <dbReference type="ARBA" id="ARBA00022692"/>
    </source>
</evidence>
<organism evidence="11 12">
    <name type="scientific">Alkalilimnicola ehrlichii (strain ATCC BAA-1101 / DSM 17681 / MLHE-1)</name>
    <dbReference type="NCBI Taxonomy" id="187272"/>
    <lineage>
        <taxon>Bacteria</taxon>
        <taxon>Pseudomonadati</taxon>
        <taxon>Pseudomonadota</taxon>
        <taxon>Gammaproteobacteria</taxon>
        <taxon>Chromatiales</taxon>
        <taxon>Ectothiorhodospiraceae</taxon>
        <taxon>Alkalilimnicola</taxon>
    </lineage>
</organism>
<dbReference type="GO" id="GO:0005886">
    <property type="term" value="C:plasma membrane"/>
    <property type="evidence" value="ECO:0007669"/>
    <property type="project" value="UniProtKB-SubCell"/>
</dbReference>
<keyword evidence="4" id="KW-0813">Transport</keyword>
<keyword evidence="9" id="KW-0472">Membrane</keyword>
<keyword evidence="8" id="KW-0653">Protein transport</keyword>